<dbReference type="AlphaFoldDB" id="A0A7W6CDV4"/>
<dbReference type="EMBL" id="JACIDX010000005">
    <property type="protein sequence ID" value="MBB3954708.1"/>
    <property type="molecule type" value="Genomic_DNA"/>
</dbReference>
<keyword evidence="1" id="KW-0732">Signal</keyword>
<keyword evidence="3" id="KW-1185">Reference proteome</keyword>
<dbReference type="Proteomes" id="UP000548867">
    <property type="component" value="Unassembled WGS sequence"/>
</dbReference>
<protein>
    <recommendedName>
        <fullName evidence="4">TraB/GumN family protein</fullName>
    </recommendedName>
</protein>
<evidence type="ECO:0000256" key="1">
    <source>
        <dbReference type="SAM" id="SignalP"/>
    </source>
</evidence>
<dbReference type="Pfam" id="PF01963">
    <property type="entry name" value="TraB_PrgY_gumN"/>
    <property type="match status" value="1"/>
</dbReference>
<dbReference type="RefSeq" id="WP_183624398.1">
    <property type="nucleotide sequence ID" value="NZ_JACIDX010000005.1"/>
</dbReference>
<dbReference type="PANTHER" id="PTHR40590">
    <property type="entry name" value="CYTOPLASMIC PROTEIN-RELATED"/>
    <property type="match status" value="1"/>
</dbReference>
<evidence type="ECO:0000313" key="3">
    <source>
        <dbReference type="Proteomes" id="UP000548867"/>
    </source>
</evidence>
<dbReference type="InterPro" id="IPR047111">
    <property type="entry name" value="YbaP-like"/>
</dbReference>
<reference evidence="2 3" key="1">
    <citation type="submission" date="2020-08" db="EMBL/GenBank/DDBJ databases">
        <title>Genomic Encyclopedia of Type Strains, Phase IV (KMG-IV): sequencing the most valuable type-strain genomes for metagenomic binning, comparative biology and taxonomic classification.</title>
        <authorList>
            <person name="Goeker M."/>
        </authorList>
    </citation>
    <scope>NUCLEOTIDE SEQUENCE [LARGE SCALE GENOMIC DNA]</scope>
    <source>
        <strain evidence="2 3">DSM 27057</strain>
    </source>
</reference>
<dbReference type="InterPro" id="IPR002816">
    <property type="entry name" value="TraB/PrgY/GumN_fam"/>
</dbReference>
<comment type="caution">
    <text evidence="2">The sequence shown here is derived from an EMBL/GenBank/DDBJ whole genome shotgun (WGS) entry which is preliminary data.</text>
</comment>
<sequence>MSKVILPRFTRIMAYACALLAAALAFVAPAAAKVQHHPTPVASQKLASPHIARPALWKVQSGETVIYLFGTVHALPANIDWFDGAVAQAFSDSTSLVTEIIEKKPEDMRAIVMDKAMLPQGQNLRATLSPSTRKALEKALAGNGLAPAMFDSFRPWYAAVALSTLPLMKSGYDPANGVDGRLVKMAQERGIEHTALETPEYQLGLFDSLPIASQRGYLREVAINSPKITTELGAMIAAWKVGNAARLAKLINADQSDPKLAEALLLGRNRNWAAWIGQRLTKPGKVFIAVGAGHLAGHGSVQEQLAKQGIIATRVQ</sequence>
<name>A0A7W6CDV4_9SPHN</name>
<accession>A0A7W6CDV4</accession>
<evidence type="ECO:0008006" key="4">
    <source>
        <dbReference type="Google" id="ProtNLM"/>
    </source>
</evidence>
<dbReference type="PANTHER" id="PTHR40590:SF1">
    <property type="entry name" value="CYTOPLASMIC PROTEIN"/>
    <property type="match status" value="1"/>
</dbReference>
<dbReference type="CDD" id="cd14789">
    <property type="entry name" value="Tiki"/>
    <property type="match status" value="1"/>
</dbReference>
<evidence type="ECO:0000313" key="2">
    <source>
        <dbReference type="EMBL" id="MBB3954708.1"/>
    </source>
</evidence>
<feature type="signal peptide" evidence="1">
    <location>
        <begin position="1"/>
        <end position="32"/>
    </location>
</feature>
<feature type="chain" id="PRO_5031273650" description="TraB/GumN family protein" evidence="1">
    <location>
        <begin position="33"/>
        <end position="316"/>
    </location>
</feature>
<gene>
    <name evidence="2" type="ORF">GGR38_001647</name>
</gene>
<proteinExistence type="predicted"/>
<organism evidence="2 3">
    <name type="scientific">Novosphingobium sediminicola</name>
    <dbReference type="NCBI Taxonomy" id="563162"/>
    <lineage>
        <taxon>Bacteria</taxon>
        <taxon>Pseudomonadati</taxon>
        <taxon>Pseudomonadota</taxon>
        <taxon>Alphaproteobacteria</taxon>
        <taxon>Sphingomonadales</taxon>
        <taxon>Sphingomonadaceae</taxon>
        <taxon>Novosphingobium</taxon>
    </lineage>
</organism>